<protein>
    <submittedName>
        <fullName evidence="1">tRNA (Adenine22-N1)-methyltransferase</fullName>
    </submittedName>
</protein>
<dbReference type="InterPro" id="IPR006901">
    <property type="entry name" value="TrmK"/>
</dbReference>
<dbReference type="Pfam" id="PF04816">
    <property type="entry name" value="TrmK"/>
    <property type="match status" value="1"/>
</dbReference>
<dbReference type="GeneID" id="94546023"/>
<sequence>MDAMSLSPRLALVASFVPAQARLADIGSDHAYLPAHLLLTGKISFAVAGEVAAGPLENVQHEIERTHLSETLIGRLGDGFAAIEPADKIDTVTIAGMGGRLIAEILTAGHTPGKQYQRLILQPNIDVDVVRTWLQDNGYALIDETMVFDDNHYYEVLVAEPGVTKFTTRQLKFGPFNLARRPEVWQARWQQEADRIHTIMTQLAAAEKTATPAYHAYQAARDHILEVLA</sequence>
<dbReference type="Gene3D" id="1.10.287.1890">
    <property type="match status" value="1"/>
</dbReference>
<dbReference type="SUPFAM" id="SSF53335">
    <property type="entry name" value="S-adenosyl-L-methionine-dependent methyltransferases"/>
    <property type="match status" value="1"/>
</dbReference>
<keyword evidence="2" id="KW-1185">Reference proteome</keyword>
<dbReference type="Gene3D" id="3.40.50.150">
    <property type="entry name" value="Vaccinia Virus protein VP39"/>
    <property type="match status" value="1"/>
</dbReference>
<dbReference type="KEGG" id="wso:WSWS_00825"/>
<dbReference type="AlphaFoldDB" id="A0A288Q6A2"/>
<comment type="caution">
    <text evidence="1">The sequence shown here is derived from an EMBL/GenBank/DDBJ whole genome shotgun (WGS) entry which is preliminary data.</text>
</comment>
<evidence type="ECO:0000313" key="1">
    <source>
        <dbReference type="EMBL" id="RDL12027.1"/>
    </source>
</evidence>
<dbReference type="PIRSF" id="PIRSF018637">
    <property type="entry name" value="TrmK"/>
    <property type="match status" value="1"/>
</dbReference>
<name>A0A288Q6A2_9LACO</name>
<gene>
    <name evidence="1" type="ORF">DFP99_0453</name>
</gene>
<dbReference type="InterPro" id="IPR029063">
    <property type="entry name" value="SAM-dependent_MTases_sf"/>
</dbReference>
<dbReference type="PANTHER" id="PTHR38451:SF1">
    <property type="entry name" value="TRNA (ADENINE(22)-N(1))-METHYLTRANSFERASE"/>
    <property type="match status" value="1"/>
</dbReference>
<dbReference type="RefSeq" id="WP_070230085.1">
    <property type="nucleotide sequence ID" value="NZ_BJYO01000002.1"/>
</dbReference>
<keyword evidence="1" id="KW-0489">Methyltransferase</keyword>
<dbReference type="PANTHER" id="PTHR38451">
    <property type="entry name" value="TRNA (ADENINE(22)-N(1))-METHYLTRANSFERASE"/>
    <property type="match status" value="1"/>
</dbReference>
<keyword evidence="1" id="KW-0808">Transferase</keyword>
<accession>A0A288Q6A2</accession>
<reference evidence="1 2" key="1">
    <citation type="submission" date="2018-07" db="EMBL/GenBank/DDBJ databases">
        <title>Genomic Encyclopedia of Type Strains, Phase III (KMG-III): the genomes of soil and plant-associated and newly described type strains.</title>
        <authorList>
            <person name="Whitman W."/>
        </authorList>
    </citation>
    <scope>NUCLEOTIDE SEQUENCE [LARGE SCALE GENOMIC DNA]</scope>
    <source>
        <strain evidence="1 2">CECT 7031</strain>
    </source>
</reference>
<dbReference type="EMBL" id="QRAS01000001">
    <property type="protein sequence ID" value="RDL12027.1"/>
    <property type="molecule type" value="Genomic_DNA"/>
</dbReference>
<proteinExistence type="predicted"/>
<dbReference type="GO" id="GO:0160105">
    <property type="term" value="F:tRNA (adenine(22)-N1)-methyltransferase activity"/>
    <property type="evidence" value="ECO:0007669"/>
    <property type="project" value="InterPro"/>
</dbReference>
<organism evidence="1 2">
    <name type="scientific">Weissella soli</name>
    <dbReference type="NCBI Taxonomy" id="155866"/>
    <lineage>
        <taxon>Bacteria</taxon>
        <taxon>Bacillati</taxon>
        <taxon>Bacillota</taxon>
        <taxon>Bacilli</taxon>
        <taxon>Lactobacillales</taxon>
        <taxon>Lactobacillaceae</taxon>
        <taxon>Weissella</taxon>
    </lineage>
</organism>
<dbReference type="Proteomes" id="UP000254912">
    <property type="component" value="Unassembled WGS sequence"/>
</dbReference>
<evidence type="ECO:0000313" key="2">
    <source>
        <dbReference type="Proteomes" id="UP000254912"/>
    </source>
</evidence>
<dbReference type="GO" id="GO:0032259">
    <property type="term" value="P:methylation"/>
    <property type="evidence" value="ECO:0007669"/>
    <property type="project" value="UniProtKB-KW"/>
</dbReference>